<evidence type="ECO:0000259" key="9">
    <source>
        <dbReference type="PROSITE" id="PS50003"/>
    </source>
</evidence>
<keyword evidence="6" id="KW-0040">ANK repeat</keyword>
<dbReference type="GO" id="GO:0005886">
    <property type="term" value="C:plasma membrane"/>
    <property type="evidence" value="ECO:0007669"/>
    <property type="project" value="TreeGrafter"/>
</dbReference>
<name>A0A8H6C6Z4_9LECA</name>
<dbReference type="GO" id="GO:0034727">
    <property type="term" value="P:piecemeal microautophagy of the nucleus"/>
    <property type="evidence" value="ECO:0007669"/>
    <property type="project" value="TreeGrafter"/>
</dbReference>
<keyword evidence="3" id="KW-0597">Phosphoprotein</keyword>
<keyword evidence="11" id="KW-1185">Reference proteome</keyword>
<feature type="compositionally biased region" description="Basic and acidic residues" evidence="8">
    <location>
        <begin position="1897"/>
        <end position="1907"/>
    </location>
</feature>
<dbReference type="InterPro" id="IPR018494">
    <property type="entry name" value="Oxysterol-bd_CS"/>
</dbReference>
<evidence type="ECO:0000313" key="10">
    <source>
        <dbReference type="EMBL" id="KAF6218052.1"/>
    </source>
</evidence>
<dbReference type="Proteomes" id="UP000593566">
    <property type="component" value="Unassembled WGS sequence"/>
</dbReference>
<dbReference type="GeneID" id="59334865"/>
<dbReference type="FunFam" id="2.30.29.30:FF:000061">
    <property type="entry name" value="Oxysterol binding protein 1"/>
    <property type="match status" value="1"/>
</dbReference>
<evidence type="ECO:0000256" key="2">
    <source>
        <dbReference type="ARBA" id="ARBA00022448"/>
    </source>
</evidence>
<feature type="repeat" description="ANK" evidence="6">
    <location>
        <begin position="1020"/>
        <end position="1052"/>
    </location>
</feature>
<comment type="caution">
    <text evidence="10">The sequence shown here is derived from an EMBL/GenBank/DDBJ whole genome shotgun (WGS) entry which is preliminary data.</text>
</comment>
<dbReference type="CDD" id="cd13292">
    <property type="entry name" value="PH_Osh1p_Osh2p_yeast"/>
    <property type="match status" value="1"/>
</dbReference>
<proteinExistence type="inferred from homology"/>
<dbReference type="GO" id="GO:0005635">
    <property type="term" value="C:nuclear envelope"/>
    <property type="evidence" value="ECO:0007669"/>
    <property type="project" value="TreeGrafter"/>
</dbReference>
<dbReference type="Pfam" id="PF00023">
    <property type="entry name" value="Ank"/>
    <property type="match status" value="1"/>
</dbReference>
<dbReference type="Gene3D" id="3.30.9.60">
    <property type="match status" value="1"/>
</dbReference>
<feature type="region of interest" description="Disordered" evidence="8">
    <location>
        <begin position="1543"/>
        <end position="1565"/>
    </location>
</feature>
<feature type="region of interest" description="Disordered" evidence="8">
    <location>
        <begin position="1295"/>
        <end position="1323"/>
    </location>
</feature>
<dbReference type="SUPFAM" id="SSF48403">
    <property type="entry name" value="Ankyrin repeat"/>
    <property type="match status" value="1"/>
</dbReference>
<feature type="compositionally biased region" description="Basic and acidic residues" evidence="8">
    <location>
        <begin position="1985"/>
        <end position="1995"/>
    </location>
</feature>
<feature type="region of interest" description="Disordered" evidence="8">
    <location>
        <begin position="721"/>
        <end position="801"/>
    </location>
</feature>
<feature type="domain" description="PH" evidence="9">
    <location>
        <begin position="1106"/>
        <end position="1201"/>
    </location>
</feature>
<dbReference type="PROSITE" id="PS01013">
    <property type="entry name" value="OSBP"/>
    <property type="match status" value="1"/>
</dbReference>
<dbReference type="SMART" id="SM00248">
    <property type="entry name" value="ANK"/>
    <property type="match status" value="3"/>
</dbReference>
<feature type="compositionally biased region" description="Basic and acidic residues" evidence="8">
    <location>
        <begin position="740"/>
        <end position="749"/>
    </location>
</feature>
<dbReference type="Gene3D" id="3.30.70.3490">
    <property type="match status" value="1"/>
</dbReference>
<feature type="compositionally biased region" description="Basic and acidic residues" evidence="8">
    <location>
        <begin position="1555"/>
        <end position="1565"/>
    </location>
</feature>
<dbReference type="PROSITE" id="PS50003">
    <property type="entry name" value="PH_DOMAIN"/>
    <property type="match status" value="1"/>
</dbReference>
<dbReference type="SUPFAM" id="SSF54373">
    <property type="entry name" value="FAD-linked reductases, C-terminal domain"/>
    <property type="match status" value="1"/>
</dbReference>
<keyword evidence="5" id="KW-0446">Lipid-binding</keyword>
<dbReference type="InterPro" id="IPR002110">
    <property type="entry name" value="Ankyrin_rpt"/>
</dbReference>
<evidence type="ECO:0000256" key="1">
    <source>
        <dbReference type="ARBA" id="ARBA00008842"/>
    </source>
</evidence>
<keyword evidence="2" id="KW-0813">Transport</keyword>
<dbReference type="Pfam" id="PF00169">
    <property type="entry name" value="PH"/>
    <property type="match status" value="1"/>
</dbReference>
<dbReference type="InterPro" id="IPR037239">
    <property type="entry name" value="OSBP_sf"/>
</dbReference>
<feature type="region of interest" description="Disordered" evidence="8">
    <location>
        <begin position="1086"/>
        <end position="1106"/>
    </location>
</feature>
<evidence type="ECO:0000256" key="8">
    <source>
        <dbReference type="SAM" id="MobiDB-lite"/>
    </source>
</evidence>
<dbReference type="EMBL" id="JACCJB010000024">
    <property type="protein sequence ID" value="KAF6218052.1"/>
    <property type="molecule type" value="Genomic_DNA"/>
</dbReference>
<dbReference type="Gene3D" id="3.50.50.60">
    <property type="entry name" value="FAD/NAD(P)-binding domain"/>
    <property type="match status" value="1"/>
</dbReference>
<dbReference type="NCBIfam" id="NF005566">
    <property type="entry name" value="PRK07236.1"/>
    <property type="match status" value="1"/>
</dbReference>
<dbReference type="InterPro" id="IPR011993">
    <property type="entry name" value="PH-like_dom_sf"/>
</dbReference>
<evidence type="ECO:0000256" key="7">
    <source>
        <dbReference type="RuleBase" id="RU003844"/>
    </source>
</evidence>
<dbReference type="PROSITE" id="PS50088">
    <property type="entry name" value="ANK_REPEAT"/>
    <property type="match status" value="2"/>
</dbReference>
<dbReference type="InterPro" id="IPR054707">
    <property type="entry name" value="DhpH_subs-bd"/>
</dbReference>
<feature type="compositionally biased region" description="Low complexity" evidence="8">
    <location>
        <begin position="753"/>
        <end position="764"/>
    </location>
</feature>
<protein>
    <recommendedName>
        <fullName evidence="9">PH domain-containing protein</fullName>
    </recommendedName>
</protein>
<dbReference type="SUPFAM" id="SSF144000">
    <property type="entry name" value="Oxysterol-binding protein-like"/>
    <property type="match status" value="1"/>
</dbReference>
<feature type="repeat" description="ANK" evidence="6">
    <location>
        <begin position="913"/>
        <end position="935"/>
    </location>
</feature>
<dbReference type="RefSeq" id="XP_037147487.1">
    <property type="nucleotide sequence ID" value="XM_037297362.1"/>
</dbReference>
<dbReference type="Pfam" id="PF12796">
    <property type="entry name" value="Ank_2"/>
    <property type="match status" value="1"/>
</dbReference>
<reference evidence="10 11" key="1">
    <citation type="journal article" date="2020" name="Genomics">
        <title>Complete, high-quality genomes from long-read metagenomic sequencing of two wolf lichen thalli reveals enigmatic genome architecture.</title>
        <authorList>
            <person name="McKenzie S.K."/>
            <person name="Walston R.F."/>
            <person name="Allen J.L."/>
        </authorList>
    </citation>
    <scope>NUCLEOTIDE SEQUENCE [LARGE SCALE GENOMIC DNA]</scope>
    <source>
        <strain evidence="10">WasteWater1</strain>
    </source>
</reference>
<feature type="compositionally biased region" description="Polar residues" evidence="8">
    <location>
        <begin position="1458"/>
        <end position="1486"/>
    </location>
</feature>
<feature type="compositionally biased region" description="Basic and acidic residues" evidence="8">
    <location>
        <begin position="1206"/>
        <end position="1220"/>
    </location>
</feature>
<feature type="region of interest" description="Disordered" evidence="8">
    <location>
        <begin position="1889"/>
        <end position="1909"/>
    </location>
</feature>
<dbReference type="SUPFAM" id="SSF51905">
    <property type="entry name" value="FAD/NAD(P)-binding domain"/>
    <property type="match status" value="1"/>
</dbReference>
<organism evidence="10 11">
    <name type="scientific">Letharia lupina</name>
    <dbReference type="NCBI Taxonomy" id="560253"/>
    <lineage>
        <taxon>Eukaryota</taxon>
        <taxon>Fungi</taxon>
        <taxon>Dikarya</taxon>
        <taxon>Ascomycota</taxon>
        <taxon>Pezizomycotina</taxon>
        <taxon>Lecanoromycetes</taxon>
        <taxon>OSLEUM clade</taxon>
        <taxon>Lecanoromycetidae</taxon>
        <taxon>Lecanorales</taxon>
        <taxon>Lecanorineae</taxon>
        <taxon>Parmeliaceae</taxon>
        <taxon>Letharia</taxon>
    </lineage>
</organism>
<dbReference type="InterPro" id="IPR000648">
    <property type="entry name" value="Oxysterol-bd"/>
</dbReference>
<evidence type="ECO:0000256" key="3">
    <source>
        <dbReference type="ARBA" id="ARBA00022553"/>
    </source>
</evidence>
<dbReference type="InterPro" id="IPR001849">
    <property type="entry name" value="PH_domain"/>
</dbReference>
<accession>A0A8H6C6Z4</accession>
<comment type="similarity">
    <text evidence="1 7">Belongs to the OSBP family.</text>
</comment>
<dbReference type="GO" id="GO:0006887">
    <property type="term" value="P:exocytosis"/>
    <property type="evidence" value="ECO:0007669"/>
    <property type="project" value="TreeGrafter"/>
</dbReference>
<feature type="compositionally biased region" description="Basic and acidic residues" evidence="8">
    <location>
        <begin position="1429"/>
        <end position="1455"/>
    </location>
</feature>
<dbReference type="Pfam" id="PF01237">
    <property type="entry name" value="Oxysterol_BP"/>
    <property type="match status" value="1"/>
</dbReference>
<evidence type="ECO:0000313" key="11">
    <source>
        <dbReference type="Proteomes" id="UP000593566"/>
    </source>
</evidence>
<sequence>MADEHQATRAGPVTLVIDPEGDLYMLFDSGSLLVSRKALSLSSPVFLAMLGANSKFREGTDMTLAHNGVQIVSFEDDNFEAMTTIARIIHLQSDNVPATVTFKQLYQVAVMCDKYDLKRCLGPWTKIWATPYLDCYARQGYEEWLFMSIVFQYDGLFKEVTRHLVINSEMSEQGTLVTTTGFDIGEGVSSTILERITKSRAETMFEVQDLYWQEFCKLRASNTARVCKVGGLNVAKCDALNLGSLYQQFPELQDPRQTSGACRKTVKSMIEAHAGILELSGALIFKFGDHRPCAVGSRLAADARKLLDAVQGLDLSDIVGGSLGGLFAAIVLKRLGHVVRIFERNPSPLLQNQGAGVVAGGDTQTFFNKYDATRRPIAVTSKLRQYLDQQGNQIHEEDTVQKMTSWDLLYYLLRANFDGVESGYCKVPEPFETDGQCAYEYDHMVKNVKDIGEQVELEYEDKRGQVDKTTADLIIGADGPSSTLRKILLPDVKRDYAGYVAWRGTVPEQKASPSAKGTFVDKFTFYHSRGTQILAYVIPGENGTLEPGERLINWVWYCNYPEDSTEYKEVMTDSDGKTHHVTVPIGKMRNEVLEHQRQCAKKMLPPQFAEIVCDTKQPFIQAITDAISPRNSFFDGKLLLIGDAVAGFRPHTAASTSQAAFDAQKMHELMNGEIGLDQWEVETMNFAKHMQGRGVEMGQRSQFGHHPLAQTLEGAEGQVGLTEPRLSHKRSKSALARSLLHRDKSKSIDTDGESSIAGSEAGSEPPSPTIGAPSSHHSFGGLRSSRHKAKTSSGVAGMDISSPSTAALTRDAAAKQQDTGPTIQQSVRMFKLFEILRSGDSAAIAKAVTETSTMPTISEDAEKGAAAGTGTLDGTTILHLAIQCADPPVVEQILSVAKTTPGASIDINARDRDGNTPLHLASMLGRPTTVRLLLDQADVNDSLLNYQSRSALDLAKTPDIFQQLQLSRSLFVDTTVKDIQKLVSKQNYDQLQATLQDSRVETVLDVNGGELATDPSTVESGGTLLHEAARKRDTTLIQLLLMHGADPFRRDRRGKLPQDVTKDDRTRSILRKSPAAAAAQRGIQEKAILGSGSAQTPDNAPGGKDAREMKGYLKKWTNYTSGYKLRWFVLEDGVLSYYKHQDDAGSACRGAINMRIAKLYMDPKDKTNFEIQGKSSVKYHLKANHVVEAKRWFWALNNAIQWTKDEAKESERQKQRKEGMLRQAKAGQLPQLADESKELGTTDASRLSGKGLAPATAVGVPLTASSSRLSFQESTYGDEEGSMYDSYEPGAADRELARSVRGAQTTTIAGDLDDEEEYGDDASDHEIQPLSKDAFNITAHSASLQLRLLAQVSAALQAEGSKDHAVSISDSTVKQALSTYESAVASLQGLVGDLLKISRDRDAYWQYRLDREADVRRLWEDSMARVAKEQEELEGRIGESEEKRKRTKRALKEALEGTSDSVAPSRGMSQDEGQISATLENIQLDQRSPARPRTKSIGFRDQGRRKSTIADLTNLSDSDSDEDEEFFDAVDAGEVEVIDVMPPSSPLALPEDDATDQKTSEDGDLREKKLADIKASFKGYEDPIRKRFKMEADNRPKISLWGILKSMIGKDMTKMTLPVSFNEPTSLLQRVTEDMEYTDLLDTAADRADSTERMVYVAAFAASEYASTIGRVAKPFNPLLGETYEYVRPDKGYRFFIEQVSHHPPIGAAWAEAPKWDYYGESAVKSKFYGKSFDINPLGTWFLKLRPTTGGEELYTWKKVTSSVIGIITGSPTVDNYGPMEIKNWSTGEVCTLDFKPRGWKTSSAYQVNGKVTGKDGKTKWSIGGRWNDKIYARLTPGFEDSELKPGKSHEPGSNQAFLVWEAHPRPPNIPFNLTPFVVTFQNLPPNLRPYLPPTDTRLRPDQRAMEDGEYDVAATEKNRVEEKQRAKRREREARGEEFVPKWFSKGRCEVTGEEYWVTNGRYWRVRDEVGSGSGRWEQVGVDDIFGKDEEEKER</sequence>
<dbReference type="Gene3D" id="2.30.29.30">
    <property type="entry name" value="Pleckstrin-homology domain (PH domain)/Phosphotyrosine-binding domain (PTB)"/>
    <property type="match status" value="1"/>
</dbReference>
<dbReference type="PANTHER" id="PTHR10972:SF205">
    <property type="entry name" value="OXYSTEROL-BINDING PROTEIN 1"/>
    <property type="match status" value="1"/>
</dbReference>
<dbReference type="SUPFAM" id="SSF50729">
    <property type="entry name" value="PH domain-like"/>
    <property type="match status" value="1"/>
</dbReference>
<dbReference type="PROSITE" id="PS50297">
    <property type="entry name" value="ANK_REP_REGION"/>
    <property type="match status" value="2"/>
</dbReference>
<keyword evidence="4" id="KW-0445">Lipid transport</keyword>
<evidence type="ECO:0000256" key="5">
    <source>
        <dbReference type="ARBA" id="ARBA00023121"/>
    </source>
</evidence>
<dbReference type="Gene3D" id="2.40.160.120">
    <property type="match status" value="1"/>
</dbReference>
<dbReference type="GO" id="GO:0030011">
    <property type="term" value="P:maintenance of cell polarity"/>
    <property type="evidence" value="ECO:0007669"/>
    <property type="project" value="TreeGrafter"/>
</dbReference>
<evidence type="ECO:0000256" key="4">
    <source>
        <dbReference type="ARBA" id="ARBA00023055"/>
    </source>
</evidence>
<dbReference type="GO" id="GO:0097038">
    <property type="term" value="C:perinuclear endoplasmic reticulum"/>
    <property type="evidence" value="ECO:0007669"/>
    <property type="project" value="TreeGrafter"/>
</dbReference>
<feature type="region of interest" description="Disordered" evidence="8">
    <location>
        <begin position="1974"/>
        <end position="1995"/>
    </location>
</feature>
<dbReference type="GO" id="GO:0032934">
    <property type="term" value="F:sterol binding"/>
    <property type="evidence" value="ECO:0007669"/>
    <property type="project" value="TreeGrafter"/>
</dbReference>
<dbReference type="GO" id="GO:0006869">
    <property type="term" value="P:lipid transport"/>
    <property type="evidence" value="ECO:0007669"/>
    <property type="project" value="UniProtKB-KW"/>
</dbReference>
<dbReference type="Gene3D" id="1.25.40.20">
    <property type="entry name" value="Ankyrin repeat-containing domain"/>
    <property type="match status" value="2"/>
</dbReference>
<dbReference type="FunFam" id="1.25.40.20:FF:000281">
    <property type="entry name" value="Oxysterol binding protein (Osh1)"/>
    <property type="match status" value="1"/>
</dbReference>
<feature type="region of interest" description="Disordered" evidence="8">
    <location>
        <begin position="1429"/>
        <end position="1505"/>
    </location>
</feature>
<feature type="region of interest" description="Disordered" evidence="8">
    <location>
        <begin position="1206"/>
        <end position="1250"/>
    </location>
</feature>
<evidence type="ECO:0000256" key="6">
    <source>
        <dbReference type="PROSITE-ProRule" id="PRU00023"/>
    </source>
</evidence>
<dbReference type="InterPro" id="IPR036770">
    <property type="entry name" value="Ankyrin_rpt-contain_sf"/>
</dbReference>
<dbReference type="Pfam" id="PF22607">
    <property type="entry name" value="FAD_binding-like"/>
    <property type="match status" value="1"/>
</dbReference>
<dbReference type="SMART" id="SM00233">
    <property type="entry name" value="PH"/>
    <property type="match status" value="1"/>
</dbReference>
<dbReference type="GO" id="GO:0006897">
    <property type="term" value="P:endocytosis"/>
    <property type="evidence" value="ECO:0007669"/>
    <property type="project" value="TreeGrafter"/>
</dbReference>
<dbReference type="InterPro" id="IPR036188">
    <property type="entry name" value="FAD/NAD-bd_sf"/>
</dbReference>
<dbReference type="GO" id="GO:0005829">
    <property type="term" value="C:cytosol"/>
    <property type="evidence" value="ECO:0007669"/>
    <property type="project" value="TreeGrafter"/>
</dbReference>
<dbReference type="PANTHER" id="PTHR10972">
    <property type="entry name" value="OXYSTEROL-BINDING PROTEIN-RELATED"/>
    <property type="match status" value="1"/>
</dbReference>
<dbReference type="FunFam" id="2.40.160.120:FF:000008">
    <property type="entry name" value="Oxysterol binding protein (Osh1)"/>
    <property type="match status" value="1"/>
</dbReference>
<gene>
    <name evidence="10" type="ORF">HO133_006464</name>
</gene>
<feature type="compositionally biased region" description="Acidic residues" evidence="8">
    <location>
        <begin position="1311"/>
        <end position="1321"/>
    </location>
</feature>